<dbReference type="EMBL" id="GGEC01086825">
    <property type="protein sequence ID" value="MBX67309.1"/>
    <property type="molecule type" value="Transcribed_RNA"/>
</dbReference>
<reference evidence="1" key="1">
    <citation type="submission" date="2018-02" db="EMBL/GenBank/DDBJ databases">
        <title>Rhizophora mucronata_Transcriptome.</title>
        <authorList>
            <person name="Meera S.P."/>
            <person name="Sreeshan A."/>
            <person name="Augustine A."/>
        </authorList>
    </citation>
    <scope>NUCLEOTIDE SEQUENCE</scope>
    <source>
        <tissue evidence="1">Leaf</tissue>
    </source>
</reference>
<evidence type="ECO:0000313" key="1">
    <source>
        <dbReference type="EMBL" id="MBX67309.1"/>
    </source>
</evidence>
<protein>
    <submittedName>
        <fullName evidence="1">Uncharacterized protein</fullName>
    </submittedName>
</protein>
<organism evidence="1">
    <name type="scientific">Rhizophora mucronata</name>
    <name type="common">Asiatic mangrove</name>
    <dbReference type="NCBI Taxonomy" id="61149"/>
    <lineage>
        <taxon>Eukaryota</taxon>
        <taxon>Viridiplantae</taxon>
        <taxon>Streptophyta</taxon>
        <taxon>Embryophyta</taxon>
        <taxon>Tracheophyta</taxon>
        <taxon>Spermatophyta</taxon>
        <taxon>Magnoliopsida</taxon>
        <taxon>eudicotyledons</taxon>
        <taxon>Gunneridae</taxon>
        <taxon>Pentapetalae</taxon>
        <taxon>rosids</taxon>
        <taxon>fabids</taxon>
        <taxon>Malpighiales</taxon>
        <taxon>Rhizophoraceae</taxon>
        <taxon>Rhizophora</taxon>
    </lineage>
</organism>
<accession>A0A2P2QJY8</accession>
<proteinExistence type="predicted"/>
<dbReference type="AlphaFoldDB" id="A0A2P2QJY8"/>
<name>A0A2P2QJY8_RHIMU</name>
<sequence length="27" mass="3036">MSMKNDFGAMAIDCCLRASFFFLISSE</sequence>